<dbReference type="InterPro" id="IPR029044">
    <property type="entry name" value="Nucleotide-diphossugar_trans"/>
</dbReference>
<feature type="domain" description="Galactosyltransferase C-terminal" evidence="3">
    <location>
        <begin position="182"/>
        <end position="244"/>
    </location>
</feature>
<dbReference type="HOGENOM" id="CLU_025996_24_0_12"/>
<evidence type="ECO:0000259" key="2">
    <source>
        <dbReference type="Pfam" id="PF00535"/>
    </source>
</evidence>
<reference evidence="4 5" key="1">
    <citation type="submission" date="2012-06" db="EMBL/GenBank/DDBJ databases">
        <title>The complete chromosome of genome of Turneriella parva DSM 21527.</title>
        <authorList>
            <consortium name="US DOE Joint Genome Institute (JGI-PGF)"/>
            <person name="Lucas S."/>
            <person name="Han J."/>
            <person name="Lapidus A."/>
            <person name="Bruce D."/>
            <person name="Goodwin L."/>
            <person name="Pitluck S."/>
            <person name="Peters L."/>
            <person name="Kyrpides N."/>
            <person name="Mavromatis K."/>
            <person name="Ivanova N."/>
            <person name="Mikhailova N."/>
            <person name="Chertkov O."/>
            <person name="Detter J.C."/>
            <person name="Tapia R."/>
            <person name="Han C."/>
            <person name="Land M."/>
            <person name="Hauser L."/>
            <person name="Markowitz V."/>
            <person name="Cheng J.-F."/>
            <person name="Hugenholtz P."/>
            <person name="Woyke T."/>
            <person name="Wu D."/>
            <person name="Gronow S."/>
            <person name="Wellnitz S."/>
            <person name="Brambilla E."/>
            <person name="Klenk H.-P."/>
            <person name="Eisen J.A."/>
        </authorList>
    </citation>
    <scope>NUCLEOTIDE SEQUENCE [LARGE SCALE GENOMIC DNA]</scope>
    <source>
        <strain evidence="5">ATCC BAA-1111 / DSM 21527 / NCTC 11395 / H</strain>
    </source>
</reference>
<evidence type="ECO:0000259" key="3">
    <source>
        <dbReference type="Pfam" id="PF02709"/>
    </source>
</evidence>
<accession>I4B7L5</accession>
<protein>
    <submittedName>
        <fullName evidence="4">Glycosyl transferase family 2</fullName>
    </submittedName>
</protein>
<dbReference type="InterPro" id="IPR027791">
    <property type="entry name" value="Galactosyl_T_C"/>
</dbReference>
<dbReference type="EMBL" id="CP002959">
    <property type="protein sequence ID" value="AFM13272.1"/>
    <property type="molecule type" value="Genomic_DNA"/>
</dbReference>
<dbReference type="GO" id="GO:0016740">
    <property type="term" value="F:transferase activity"/>
    <property type="evidence" value="ECO:0007669"/>
    <property type="project" value="UniProtKB-KW"/>
</dbReference>
<dbReference type="STRING" id="869212.Turpa_2632"/>
<proteinExistence type="predicted"/>
<sequence>MKRAAVVIVTYNNPAFLGICLASYKNQSYKNFAIFIADDGSKPDTKAKIDQYRKILPQPITHFWHPDVGYRKAQIVNHVWRTLDPAEFPVVVNVDHDTVAHRRFVEDHVRQHDASDNLLFMGRRVNLGPAVTLTYTEENATQLNHGLPWRLVKAALKKDVEDPNRAVRISTPWLRRLLGRDKVPDLLGSNFSISNTLLRKINGYNEEYKHYWGEDGDLFVRARNSGAEISGSRSIALQYHLYHKMLSPDPVAVENYYKVLIPGNDYQYCNQGIAGSKENTSDVIIHKA</sequence>
<dbReference type="Gene3D" id="3.90.550.10">
    <property type="entry name" value="Spore Coat Polysaccharide Biosynthesis Protein SpsA, Chain A"/>
    <property type="match status" value="1"/>
</dbReference>
<evidence type="ECO:0000313" key="5">
    <source>
        <dbReference type="Proteomes" id="UP000006048"/>
    </source>
</evidence>
<keyword evidence="5" id="KW-1185">Reference proteome</keyword>
<gene>
    <name evidence="4" type="ordered locus">Turpa_2632</name>
</gene>
<dbReference type="KEGG" id="tpx:Turpa_2632"/>
<dbReference type="OrthoDB" id="9805307at2"/>
<dbReference type="SUPFAM" id="SSF53448">
    <property type="entry name" value="Nucleotide-diphospho-sugar transferases"/>
    <property type="match status" value="1"/>
</dbReference>
<dbReference type="Proteomes" id="UP000006048">
    <property type="component" value="Chromosome"/>
</dbReference>
<organism evidence="4 5">
    <name type="scientific">Turneriella parva (strain ATCC BAA-1111 / DSM 21527 / NCTC 11395 / H)</name>
    <name type="common">Leptospira parva</name>
    <dbReference type="NCBI Taxonomy" id="869212"/>
    <lineage>
        <taxon>Bacteria</taxon>
        <taxon>Pseudomonadati</taxon>
        <taxon>Spirochaetota</taxon>
        <taxon>Spirochaetia</taxon>
        <taxon>Leptospirales</taxon>
        <taxon>Leptospiraceae</taxon>
        <taxon>Turneriella</taxon>
    </lineage>
</organism>
<keyword evidence="1 4" id="KW-0808">Transferase</keyword>
<evidence type="ECO:0000256" key="1">
    <source>
        <dbReference type="ARBA" id="ARBA00022679"/>
    </source>
</evidence>
<evidence type="ECO:0000313" key="4">
    <source>
        <dbReference type="EMBL" id="AFM13272.1"/>
    </source>
</evidence>
<dbReference type="InterPro" id="IPR050834">
    <property type="entry name" value="Glycosyltransf_2"/>
</dbReference>
<dbReference type="Pfam" id="PF02709">
    <property type="entry name" value="Glyco_transf_7C"/>
    <property type="match status" value="1"/>
</dbReference>
<dbReference type="AlphaFoldDB" id="I4B7L5"/>
<name>I4B7L5_TURPD</name>
<dbReference type="PANTHER" id="PTHR43685">
    <property type="entry name" value="GLYCOSYLTRANSFERASE"/>
    <property type="match status" value="1"/>
</dbReference>
<dbReference type="InterPro" id="IPR001173">
    <property type="entry name" value="Glyco_trans_2-like"/>
</dbReference>
<feature type="domain" description="Glycosyltransferase 2-like" evidence="2">
    <location>
        <begin position="6"/>
        <end position="175"/>
    </location>
</feature>
<dbReference type="Pfam" id="PF00535">
    <property type="entry name" value="Glycos_transf_2"/>
    <property type="match status" value="1"/>
</dbReference>
<dbReference type="RefSeq" id="WP_014803777.1">
    <property type="nucleotide sequence ID" value="NC_018020.1"/>
</dbReference>
<dbReference type="PANTHER" id="PTHR43685:SF3">
    <property type="entry name" value="SLR2126 PROTEIN"/>
    <property type="match status" value="1"/>
</dbReference>